<feature type="compositionally biased region" description="Basic and acidic residues" evidence="1">
    <location>
        <begin position="204"/>
        <end position="213"/>
    </location>
</feature>
<dbReference type="PANTHER" id="PTHR34755:SF3">
    <property type="entry name" value="SERINE_ARGININE REPETITIVE MATRIX PROTEIN 2"/>
    <property type="match status" value="1"/>
</dbReference>
<feature type="compositionally biased region" description="Acidic residues" evidence="1">
    <location>
        <begin position="364"/>
        <end position="375"/>
    </location>
</feature>
<dbReference type="Proteomes" id="UP000604825">
    <property type="component" value="Unassembled WGS sequence"/>
</dbReference>
<organism evidence="3 4">
    <name type="scientific">Miscanthus lutarioriparius</name>
    <dbReference type="NCBI Taxonomy" id="422564"/>
    <lineage>
        <taxon>Eukaryota</taxon>
        <taxon>Viridiplantae</taxon>
        <taxon>Streptophyta</taxon>
        <taxon>Embryophyta</taxon>
        <taxon>Tracheophyta</taxon>
        <taxon>Spermatophyta</taxon>
        <taxon>Magnoliopsida</taxon>
        <taxon>Liliopsida</taxon>
        <taxon>Poales</taxon>
        <taxon>Poaceae</taxon>
        <taxon>PACMAD clade</taxon>
        <taxon>Panicoideae</taxon>
        <taxon>Andropogonodae</taxon>
        <taxon>Andropogoneae</taxon>
        <taxon>Saccharinae</taxon>
        <taxon>Miscanthus</taxon>
    </lineage>
</organism>
<sequence length="668" mass="72652">MPGYGRVAARDELRSKTMDLAPSELSAPDPRQVLRKRLGEEMEALRGILRKAELVVRKNIDKGRAAPRRGKDGRFLAAEARSEAMEADRTPCAKRRKVMPPLEIIEPPPRISKSDQAACAKKRRTTPPVEIIEPRISQDEIFSLVTRVSSLSSNMPTRILEFLNKECTGRTNEKAGEIEIDLGSMTRSAMFELQKLLDEFAEEEKRRQQKEESMNVCRSINRSSSRELEEGEFIEEDCSATTDCGDASPVVARKGLSSPPRILEDGKMTEEEGAICGDTGPVATTETAKSPSNSSSSGSSSSSDGSSGSSCSDSSNSDNNDLDSDNECMTSNVAPAVLPIPKADASAIAMPTKGLCSPPRILEDGEMTEEEEVDICGDTGPVATEKFVETAKSPSSNRSSSSSSGSSTSGGSSSGSSCSDSSDSDSSDSGSDDECVTSNLAPEVLPKTDASPMAMPHKVLSPIAEEEFAETENSRRSNSSLLEDGEIEEEHGTSPVAAEKFAETVNSTGSANGQCVRSSLAPAVHPEPSKPQPAAQGTVRHFYAKGYEKKRERPAVAAQGTVGHFYAKAFEKKRERQRAYKKLEEMERNAKAKPIFDWIHPRHLRQLGITTPVEYAVTSERRFPARRGCPVQSLLGLFLKAEYQTTEMAKEPLDTQDLLETYYSRLMY</sequence>
<dbReference type="EMBL" id="CAJGYO010000018">
    <property type="protein sequence ID" value="CAD6337266.1"/>
    <property type="molecule type" value="Genomic_DNA"/>
</dbReference>
<feature type="region of interest" description="Disordered" evidence="1">
    <location>
        <begin position="1"/>
        <end position="28"/>
    </location>
</feature>
<feature type="region of interest" description="Disordered" evidence="1">
    <location>
        <begin position="204"/>
        <end position="330"/>
    </location>
</feature>
<feature type="compositionally biased region" description="Low complexity" evidence="1">
    <location>
        <begin position="393"/>
        <end position="421"/>
    </location>
</feature>
<dbReference type="AlphaFoldDB" id="A0A811S9M8"/>
<dbReference type="PANTHER" id="PTHR34755">
    <property type="entry name" value="SERINE/ARGININE REPETITIVE MATRIX PROTEIN 3-RELATED"/>
    <property type="match status" value="1"/>
</dbReference>
<evidence type="ECO:0000259" key="2">
    <source>
        <dbReference type="Pfam" id="PF17035"/>
    </source>
</evidence>
<proteinExistence type="predicted"/>
<dbReference type="InterPro" id="IPR027353">
    <property type="entry name" value="NET_dom"/>
</dbReference>
<gene>
    <name evidence="3" type="ORF">NCGR_LOCUS61364</name>
</gene>
<feature type="domain" description="NET" evidence="2">
    <location>
        <begin position="136"/>
        <end position="198"/>
    </location>
</feature>
<feature type="compositionally biased region" description="Low complexity" evidence="1">
    <location>
        <begin position="290"/>
        <end position="319"/>
    </location>
</feature>
<evidence type="ECO:0000256" key="1">
    <source>
        <dbReference type="SAM" id="MobiDB-lite"/>
    </source>
</evidence>
<dbReference type="GO" id="GO:0003729">
    <property type="term" value="F:mRNA binding"/>
    <property type="evidence" value="ECO:0007669"/>
    <property type="project" value="TreeGrafter"/>
</dbReference>
<feature type="compositionally biased region" description="Acidic residues" evidence="1">
    <location>
        <begin position="229"/>
        <end position="238"/>
    </location>
</feature>
<feature type="compositionally biased region" description="Basic and acidic residues" evidence="1">
    <location>
        <begin position="8"/>
        <end position="17"/>
    </location>
</feature>
<comment type="caution">
    <text evidence="3">The sequence shown here is derived from an EMBL/GenBank/DDBJ whole genome shotgun (WGS) entry which is preliminary data.</text>
</comment>
<dbReference type="Pfam" id="PF17035">
    <property type="entry name" value="BET"/>
    <property type="match status" value="1"/>
</dbReference>
<name>A0A811S9M8_9POAL</name>
<feature type="region of interest" description="Disordered" evidence="1">
    <location>
        <begin position="346"/>
        <end position="495"/>
    </location>
</feature>
<protein>
    <recommendedName>
        <fullName evidence="2">NET domain-containing protein</fullName>
    </recommendedName>
</protein>
<keyword evidence="4" id="KW-1185">Reference proteome</keyword>
<dbReference type="OrthoDB" id="696199at2759"/>
<evidence type="ECO:0000313" key="3">
    <source>
        <dbReference type="EMBL" id="CAD6337266.1"/>
    </source>
</evidence>
<dbReference type="InterPro" id="IPR052109">
    <property type="entry name" value="SRRM_Domain-Containing"/>
</dbReference>
<feature type="compositionally biased region" description="Acidic residues" evidence="1">
    <location>
        <begin position="422"/>
        <end position="435"/>
    </location>
</feature>
<accession>A0A811S9M8</accession>
<reference evidence="3" key="1">
    <citation type="submission" date="2020-10" db="EMBL/GenBank/DDBJ databases">
        <authorList>
            <person name="Han B."/>
            <person name="Lu T."/>
            <person name="Zhao Q."/>
            <person name="Huang X."/>
            <person name="Zhao Y."/>
        </authorList>
    </citation>
    <scope>NUCLEOTIDE SEQUENCE</scope>
</reference>
<evidence type="ECO:0000313" key="4">
    <source>
        <dbReference type="Proteomes" id="UP000604825"/>
    </source>
</evidence>